<feature type="domain" description="Calcineurin-like phosphoesterase" evidence="1">
    <location>
        <begin position="32"/>
        <end position="244"/>
    </location>
</feature>
<sequence length="340" mass="38941">MTTDFNNKFKKLYKEKCSNFSYQPNKLPHARRIVAIGDVHGDINLVYKALKLAKVINSKYNWTSDSRYSDTIIVQLGDQVDSCRPSPTNLCSDKNYLKNDTPNDIKILKYFTILHNQAQKYGGAVYSILGNHELMNVDGNTAYVSYKNLNDDSFDQETPFKNPVLARKYAFSPGNKIANFLACTRKTALIIGNNLFVHAGIVPAIANKYNVDDINSILGLYLMNELEDTHKYYDILGDPTKSPLWNRLYNKKLTHNECNKVKLPLTKFYKIDNMYVGHNPQLYEGINSICDNSIWRTDTGNSSAFEIFHQKNTKSRIQALEILTDLDTYQQKFTVLEGKR</sequence>
<dbReference type="PANTHER" id="PTHR46546">
    <property type="entry name" value="SHEWANELLA-LIKE PROTEIN PHOSPHATASE 1"/>
    <property type="match status" value="1"/>
</dbReference>
<dbReference type="PANTHER" id="PTHR46546:SF4">
    <property type="entry name" value="SHEWANELLA-LIKE PROTEIN PHOSPHATASE 1"/>
    <property type="match status" value="1"/>
</dbReference>
<accession>A0A5J6VJC3</accession>
<evidence type="ECO:0000259" key="1">
    <source>
        <dbReference type="Pfam" id="PF00149"/>
    </source>
</evidence>
<dbReference type="Gene3D" id="3.60.21.10">
    <property type="match status" value="1"/>
</dbReference>
<name>A0A5J6VJC3_9VIRU</name>
<evidence type="ECO:0000313" key="2">
    <source>
        <dbReference type="EMBL" id="QFG74255.1"/>
    </source>
</evidence>
<protein>
    <recommendedName>
        <fullName evidence="1">Calcineurin-like phosphoesterase domain-containing protein</fullName>
    </recommendedName>
</protein>
<dbReference type="InterPro" id="IPR029052">
    <property type="entry name" value="Metallo-depent_PP-like"/>
</dbReference>
<proteinExistence type="predicted"/>
<dbReference type="EMBL" id="MN448285">
    <property type="protein sequence ID" value="QFG74255.1"/>
    <property type="molecule type" value="Genomic_DNA"/>
</dbReference>
<dbReference type="InterPro" id="IPR004843">
    <property type="entry name" value="Calcineurin-like_PHP"/>
</dbReference>
<dbReference type="GO" id="GO:0016787">
    <property type="term" value="F:hydrolase activity"/>
    <property type="evidence" value="ECO:0007669"/>
    <property type="project" value="InterPro"/>
</dbReference>
<organism evidence="2">
    <name type="scientific">Megaviridae environmental sample</name>
    <dbReference type="NCBI Taxonomy" id="1737588"/>
    <lineage>
        <taxon>Viruses</taxon>
        <taxon>Varidnaviria</taxon>
        <taxon>Bamfordvirae</taxon>
        <taxon>Nucleocytoviricota</taxon>
        <taxon>Megaviricetes</taxon>
        <taxon>Imitervirales</taxon>
        <taxon>Mimiviridae</taxon>
        <taxon>environmental samples</taxon>
    </lineage>
</organism>
<reference evidence="2" key="1">
    <citation type="journal article" date="2019" name="Philos. Trans. R. Soc. Lond., B, Biol. Sci.">
        <title>Targeted metagenomic recovery of four divergent viruses reveals shared and distinctive characteristics of giant viruses of marine eukaryotes.</title>
        <authorList>
            <person name="Needham D.M."/>
            <person name="Poirier C."/>
            <person name="Hehenberger E."/>
            <person name="Jimenez V."/>
            <person name="Swalwell J.E."/>
            <person name="Santoro A.E."/>
            <person name="Worden A.Z."/>
        </authorList>
    </citation>
    <scope>NUCLEOTIDE SEQUENCE</scope>
    <source>
        <strain evidence="2">MPacV-611</strain>
    </source>
</reference>
<dbReference type="SUPFAM" id="SSF56300">
    <property type="entry name" value="Metallo-dependent phosphatases"/>
    <property type="match status" value="1"/>
</dbReference>
<dbReference type="Pfam" id="PF00149">
    <property type="entry name" value="Metallophos"/>
    <property type="match status" value="1"/>
</dbReference>